<dbReference type="EMBL" id="PFBD01000023">
    <property type="protein sequence ID" value="PIR86894.1"/>
    <property type="molecule type" value="Genomic_DNA"/>
</dbReference>
<gene>
    <name evidence="3" type="ORF">COU11_03510</name>
</gene>
<dbReference type="AlphaFoldDB" id="A0A2H0UKF8"/>
<feature type="transmembrane region" description="Helical" evidence="2">
    <location>
        <begin position="103"/>
        <end position="122"/>
    </location>
</feature>
<dbReference type="Proteomes" id="UP000229526">
    <property type="component" value="Unassembled WGS sequence"/>
</dbReference>
<comment type="caution">
    <text evidence="3">The sequence shown here is derived from an EMBL/GenBank/DDBJ whole genome shotgun (WGS) entry which is preliminary data.</text>
</comment>
<name>A0A2H0UKF8_9BACT</name>
<reference evidence="4" key="1">
    <citation type="submission" date="2017-09" db="EMBL/GenBank/DDBJ databases">
        <title>Depth-based differentiation of microbial function through sediment-hosted aquifers and enrichment of novel symbionts in the deep terrestrial subsurface.</title>
        <authorList>
            <person name="Probst A.J."/>
            <person name="Ladd B."/>
            <person name="Jarett J.K."/>
            <person name="Geller-Mcgrath D.E."/>
            <person name="Sieber C.M.K."/>
            <person name="Emerson J.B."/>
            <person name="Anantharaman K."/>
            <person name="Thomas B.C."/>
            <person name="Malmstrom R."/>
            <person name="Stieglmeier M."/>
            <person name="Klingl A."/>
            <person name="Woyke T."/>
            <person name="Ryan C.M."/>
            <person name="Banfield J.F."/>
        </authorList>
    </citation>
    <scope>NUCLEOTIDE SEQUENCE [LARGE SCALE GENOMIC DNA]</scope>
</reference>
<proteinExistence type="predicted"/>
<keyword evidence="2" id="KW-0472">Membrane</keyword>
<dbReference type="Pfam" id="PF13413">
    <property type="entry name" value="HTH_25"/>
    <property type="match status" value="1"/>
</dbReference>
<evidence type="ECO:0000313" key="4">
    <source>
        <dbReference type="Proteomes" id="UP000229526"/>
    </source>
</evidence>
<protein>
    <recommendedName>
        <fullName evidence="5">HTH cro/C1-type domain-containing protein</fullName>
    </recommendedName>
</protein>
<keyword evidence="2" id="KW-0812">Transmembrane</keyword>
<dbReference type="Gene3D" id="1.10.260.40">
    <property type="entry name" value="lambda repressor-like DNA-binding domains"/>
    <property type="match status" value="1"/>
</dbReference>
<evidence type="ECO:0000313" key="3">
    <source>
        <dbReference type="EMBL" id="PIR86894.1"/>
    </source>
</evidence>
<evidence type="ECO:0008006" key="5">
    <source>
        <dbReference type="Google" id="ProtNLM"/>
    </source>
</evidence>
<evidence type="ECO:0000256" key="1">
    <source>
        <dbReference type="SAM" id="MobiDB-lite"/>
    </source>
</evidence>
<dbReference type="InterPro" id="IPR010982">
    <property type="entry name" value="Lambda_DNA-bd_dom_sf"/>
</dbReference>
<evidence type="ECO:0000256" key="2">
    <source>
        <dbReference type="SAM" id="Phobius"/>
    </source>
</evidence>
<feature type="region of interest" description="Disordered" evidence="1">
    <location>
        <begin position="219"/>
        <end position="247"/>
    </location>
</feature>
<accession>A0A2H0UKF8</accession>
<keyword evidence="2" id="KW-1133">Transmembrane helix</keyword>
<sequence length="247" mass="27055">MAPQPTLRERILDSAAAKDLDIEAIAKAADMPLSYLQAIVENDREKLPAFPYVRAHLASLAEVLDMDPVEVSSAYKREFDHRISGSRDLLPGNRFALPKKGRLIAILVGVVVVLGVVTLLWGPGVLGEPDLLVTNPPATPQPFIVTTSTIILRGKIDPRDKLLINDQIVPVEPDGSFARPYNFDPDINFIEFRVERLLGGSTRVVREVFYESVLIPTNTNSSTVPTPTSTLEDTTTSTSSVLEEPTL</sequence>
<dbReference type="GO" id="GO:0003677">
    <property type="term" value="F:DNA binding"/>
    <property type="evidence" value="ECO:0007669"/>
    <property type="project" value="InterPro"/>
</dbReference>
<organism evidence="3 4">
    <name type="scientific">Candidatus Harrisonbacteria bacterium CG10_big_fil_rev_8_21_14_0_10_49_15</name>
    <dbReference type="NCBI Taxonomy" id="1974587"/>
    <lineage>
        <taxon>Bacteria</taxon>
        <taxon>Candidatus Harrisoniibacteriota</taxon>
    </lineage>
</organism>